<dbReference type="Proteomes" id="UP001241747">
    <property type="component" value="Unassembled WGS sequence"/>
</dbReference>
<reference evidence="2 3" key="1">
    <citation type="submission" date="2023-07" db="EMBL/GenBank/DDBJ databases">
        <title>Genomic Encyclopedia of Type Strains, Phase IV (KMG-IV): sequencing the most valuable type-strain genomes for metagenomic binning, comparative biology and taxonomic classification.</title>
        <authorList>
            <person name="Goeker M."/>
        </authorList>
    </citation>
    <scope>NUCLEOTIDE SEQUENCE [LARGE SCALE GENOMIC DNA]</scope>
    <source>
        <strain evidence="2 3">DSM 3770</strain>
    </source>
</reference>
<comment type="caution">
    <text evidence="2">The sequence shown here is derived from an EMBL/GenBank/DDBJ whole genome shotgun (WGS) entry which is preliminary data.</text>
</comment>
<proteinExistence type="predicted"/>
<evidence type="ECO:0000313" key="2">
    <source>
        <dbReference type="EMBL" id="MDQ0506369.1"/>
    </source>
</evidence>
<gene>
    <name evidence="2" type="ORF">QOZ94_003178</name>
</gene>
<protein>
    <submittedName>
        <fullName evidence="2">DsbC/DsbD-like thiol-disulfide interchange protein</fullName>
    </submittedName>
</protein>
<dbReference type="InterPro" id="IPR028250">
    <property type="entry name" value="DsbDN"/>
</dbReference>
<evidence type="ECO:0000259" key="1">
    <source>
        <dbReference type="Pfam" id="PF11412"/>
    </source>
</evidence>
<dbReference type="RefSeq" id="WP_237346654.1">
    <property type="nucleotide sequence ID" value="NZ_JABWGX010000021.1"/>
</dbReference>
<accession>A0ABU0LGW8</accession>
<organism evidence="2 3">
    <name type="scientific">Xanthobacter agilis</name>
    <dbReference type="NCBI Taxonomy" id="47492"/>
    <lineage>
        <taxon>Bacteria</taxon>
        <taxon>Pseudomonadati</taxon>
        <taxon>Pseudomonadota</taxon>
        <taxon>Alphaproteobacteria</taxon>
        <taxon>Hyphomicrobiales</taxon>
        <taxon>Xanthobacteraceae</taxon>
        <taxon>Xanthobacter</taxon>
    </lineage>
</organism>
<dbReference type="Pfam" id="PF11412">
    <property type="entry name" value="DsbD_N"/>
    <property type="match status" value="1"/>
</dbReference>
<dbReference type="EMBL" id="JAUSVY010000007">
    <property type="protein sequence ID" value="MDQ0506369.1"/>
    <property type="molecule type" value="Genomic_DNA"/>
</dbReference>
<feature type="domain" description="Thiol:disulfide interchange protein DsbD N-terminal" evidence="1">
    <location>
        <begin position="70"/>
        <end position="177"/>
    </location>
</feature>
<sequence length="303" mass="31710">MTCFAPGRAARPPHRRFPLSGSGARRRLWPLAAVALATVAPACVAPAEAAETDAVSLPGAEVRLVSAGGDGPVREAGIEMRLAPQWKTYWRYPGDSGVPPVISFSGSENVAEVRVEWPAPRRFADGGNGFSIGYKSSVVFPLKVTLKDPARPARLDLIMDFAVCEALCMPANARLALELDGAADPAVAQRLAAARAKVPEEAALGAEGAPAILSARLDPASTPPQLVVEARVATPMADLFVEGPDARWALPLPQKTALPGGLARFSLPLEGVPADADLAHARLTFTLSDTPRSVTATAVPQPR</sequence>
<evidence type="ECO:0000313" key="3">
    <source>
        <dbReference type="Proteomes" id="UP001241747"/>
    </source>
</evidence>
<keyword evidence="3" id="KW-1185">Reference proteome</keyword>
<name>A0ABU0LGW8_XANAG</name>